<dbReference type="AlphaFoldDB" id="A0A4Y2IBC1"/>
<name>A0A4Y2IBC1_ARAVE</name>
<evidence type="ECO:0008006" key="4">
    <source>
        <dbReference type="Google" id="ProtNLM"/>
    </source>
</evidence>
<keyword evidence="3" id="KW-1185">Reference proteome</keyword>
<sequence length="124" mass="14443">MFFFHLLYVTKIVLCVYGENSPASRITEKNALFTNTLKNTNTGHRKNTELAQISDKNRQHFTNKNSNSTFNTARRLTAYKLEQQIKLQREIPKTFALQRRSQSINTHYSSVIQGRSFYSLPDKP</sequence>
<feature type="chain" id="PRO_5021323160" description="Secreted protein" evidence="1">
    <location>
        <begin position="19"/>
        <end position="124"/>
    </location>
</feature>
<evidence type="ECO:0000313" key="2">
    <source>
        <dbReference type="EMBL" id="GBM74732.1"/>
    </source>
</evidence>
<dbReference type="Proteomes" id="UP000499080">
    <property type="component" value="Unassembled WGS sequence"/>
</dbReference>
<feature type="signal peptide" evidence="1">
    <location>
        <begin position="1"/>
        <end position="18"/>
    </location>
</feature>
<keyword evidence="1" id="KW-0732">Signal</keyword>
<gene>
    <name evidence="2" type="ORF">AVEN_50313_1</name>
</gene>
<dbReference type="EMBL" id="BGPR01002512">
    <property type="protein sequence ID" value="GBM74732.1"/>
    <property type="molecule type" value="Genomic_DNA"/>
</dbReference>
<evidence type="ECO:0000313" key="3">
    <source>
        <dbReference type="Proteomes" id="UP000499080"/>
    </source>
</evidence>
<comment type="caution">
    <text evidence="2">The sequence shown here is derived from an EMBL/GenBank/DDBJ whole genome shotgun (WGS) entry which is preliminary data.</text>
</comment>
<evidence type="ECO:0000256" key="1">
    <source>
        <dbReference type="SAM" id="SignalP"/>
    </source>
</evidence>
<proteinExistence type="predicted"/>
<accession>A0A4Y2IBC1</accession>
<protein>
    <recommendedName>
        <fullName evidence="4">Secreted protein</fullName>
    </recommendedName>
</protein>
<reference evidence="2 3" key="1">
    <citation type="journal article" date="2019" name="Sci. Rep.">
        <title>Orb-weaving spider Araneus ventricosus genome elucidates the spidroin gene catalogue.</title>
        <authorList>
            <person name="Kono N."/>
            <person name="Nakamura H."/>
            <person name="Ohtoshi R."/>
            <person name="Moran D.A.P."/>
            <person name="Shinohara A."/>
            <person name="Yoshida Y."/>
            <person name="Fujiwara M."/>
            <person name="Mori M."/>
            <person name="Tomita M."/>
            <person name="Arakawa K."/>
        </authorList>
    </citation>
    <scope>NUCLEOTIDE SEQUENCE [LARGE SCALE GENOMIC DNA]</scope>
</reference>
<organism evidence="2 3">
    <name type="scientific">Araneus ventricosus</name>
    <name type="common">Orbweaver spider</name>
    <name type="synonym">Epeira ventricosa</name>
    <dbReference type="NCBI Taxonomy" id="182803"/>
    <lineage>
        <taxon>Eukaryota</taxon>
        <taxon>Metazoa</taxon>
        <taxon>Ecdysozoa</taxon>
        <taxon>Arthropoda</taxon>
        <taxon>Chelicerata</taxon>
        <taxon>Arachnida</taxon>
        <taxon>Araneae</taxon>
        <taxon>Araneomorphae</taxon>
        <taxon>Entelegynae</taxon>
        <taxon>Araneoidea</taxon>
        <taxon>Araneidae</taxon>
        <taxon>Araneus</taxon>
    </lineage>
</organism>